<sequence>MSPPTNQRERDHVIPKSKGGEGTPENGQVLCRECNLEKSNKAP</sequence>
<evidence type="ECO:0000313" key="3">
    <source>
        <dbReference type="EMBL" id="EPX56280.1"/>
    </source>
</evidence>
<evidence type="ECO:0000259" key="2">
    <source>
        <dbReference type="Pfam" id="PF14279"/>
    </source>
</evidence>
<dbReference type="Gene3D" id="1.10.30.50">
    <property type="match status" value="1"/>
</dbReference>
<gene>
    <name evidence="3" type="ORF">D187_007622</name>
</gene>
<keyword evidence="4" id="KW-1185">Reference proteome</keyword>
<dbReference type="InterPro" id="IPR003615">
    <property type="entry name" value="HNH_nuc"/>
</dbReference>
<comment type="caution">
    <text evidence="3">The sequence shown here is derived from an EMBL/GenBank/DDBJ whole genome shotgun (WGS) entry which is preliminary data.</text>
</comment>
<dbReference type="EMBL" id="ANAH02000066">
    <property type="protein sequence ID" value="EPX56280.1"/>
    <property type="molecule type" value="Genomic_DNA"/>
</dbReference>
<feature type="compositionally biased region" description="Basic and acidic residues" evidence="1">
    <location>
        <begin position="34"/>
        <end position="43"/>
    </location>
</feature>
<dbReference type="Pfam" id="PF14279">
    <property type="entry name" value="HNH_5"/>
    <property type="match status" value="1"/>
</dbReference>
<dbReference type="InterPro" id="IPR029471">
    <property type="entry name" value="HNH_5"/>
</dbReference>
<evidence type="ECO:0000256" key="1">
    <source>
        <dbReference type="SAM" id="MobiDB-lite"/>
    </source>
</evidence>
<protein>
    <recommendedName>
        <fullName evidence="2">HNH endonuclease 5 domain-containing protein</fullName>
    </recommendedName>
</protein>
<dbReference type="AlphaFoldDB" id="S9NVR3"/>
<dbReference type="CDD" id="cd00085">
    <property type="entry name" value="HNHc"/>
    <property type="match status" value="1"/>
</dbReference>
<reference evidence="3" key="1">
    <citation type="submission" date="2013-05" db="EMBL/GenBank/DDBJ databases">
        <title>Genome assembly of Cystobacter fuscus DSM 2262.</title>
        <authorList>
            <person name="Sharma G."/>
            <person name="Khatri I."/>
            <person name="Kaur C."/>
            <person name="Mayilraj S."/>
            <person name="Subramanian S."/>
        </authorList>
    </citation>
    <scope>NUCLEOTIDE SEQUENCE [LARGE SCALE GENOMIC DNA]</scope>
    <source>
        <strain evidence="3">DSM 2262</strain>
    </source>
</reference>
<feature type="region of interest" description="Disordered" evidence="1">
    <location>
        <begin position="1"/>
        <end position="43"/>
    </location>
</feature>
<evidence type="ECO:0000313" key="4">
    <source>
        <dbReference type="Proteomes" id="UP000011682"/>
    </source>
</evidence>
<name>S9NVR3_CYSF2</name>
<organism evidence="3 4">
    <name type="scientific">Cystobacter fuscus (strain ATCC 25194 / DSM 2262 / NBRC 100088 / M29)</name>
    <dbReference type="NCBI Taxonomy" id="1242864"/>
    <lineage>
        <taxon>Bacteria</taxon>
        <taxon>Pseudomonadati</taxon>
        <taxon>Myxococcota</taxon>
        <taxon>Myxococcia</taxon>
        <taxon>Myxococcales</taxon>
        <taxon>Cystobacterineae</taxon>
        <taxon>Archangiaceae</taxon>
        <taxon>Cystobacter</taxon>
    </lineage>
</organism>
<accession>S9NVR3</accession>
<proteinExistence type="predicted"/>
<dbReference type="Proteomes" id="UP000011682">
    <property type="component" value="Unassembled WGS sequence"/>
</dbReference>
<dbReference type="eggNOG" id="COG1403">
    <property type="taxonomic scope" value="Bacteria"/>
</dbReference>
<feature type="domain" description="HNH endonuclease 5" evidence="2">
    <location>
        <begin position="4"/>
        <end position="41"/>
    </location>
</feature>